<dbReference type="RefSeq" id="WP_124143018.1">
    <property type="nucleotide sequence ID" value="NZ_CAWOKI010000246.1"/>
</dbReference>
<dbReference type="PANTHER" id="PTHR12277:SF81">
    <property type="entry name" value="PROTEIN ABHD13"/>
    <property type="match status" value="1"/>
</dbReference>
<organism evidence="2 3">
    <name type="scientific">Okeania hirsuta</name>
    <dbReference type="NCBI Taxonomy" id="1458930"/>
    <lineage>
        <taxon>Bacteria</taxon>
        <taxon>Bacillati</taxon>
        <taxon>Cyanobacteriota</taxon>
        <taxon>Cyanophyceae</taxon>
        <taxon>Oscillatoriophycideae</taxon>
        <taxon>Oscillatoriales</taxon>
        <taxon>Microcoleaceae</taxon>
        <taxon>Okeania</taxon>
    </lineage>
</organism>
<comment type="caution">
    <text evidence="2">The sequence shown here is derived from an EMBL/GenBank/DDBJ whole genome shotgun (WGS) entry which is preliminary data.</text>
</comment>
<dbReference type="SUPFAM" id="SSF53474">
    <property type="entry name" value="alpha/beta-Hydrolases"/>
    <property type="match status" value="1"/>
</dbReference>
<dbReference type="AlphaFoldDB" id="A0A3N6PGZ0"/>
<evidence type="ECO:0000313" key="3">
    <source>
        <dbReference type="Proteomes" id="UP000269154"/>
    </source>
</evidence>
<protein>
    <submittedName>
        <fullName evidence="2">Alpha/beta hydrolase</fullName>
    </submittedName>
</protein>
<dbReference type="InterPro" id="IPR022742">
    <property type="entry name" value="Hydrolase_4"/>
</dbReference>
<dbReference type="PANTHER" id="PTHR12277">
    <property type="entry name" value="ALPHA/BETA HYDROLASE DOMAIN-CONTAINING PROTEIN"/>
    <property type="match status" value="1"/>
</dbReference>
<dbReference type="OrthoDB" id="9776685at2"/>
<accession>A0A3N6PGZ0</accession>
<sequence>MDKKNIIGLLIGKFSVLRLIRSTLIIYVLVGFWAFFFSDRLIFLPRPSSYQENQEFVKLQSSNTVQITGVYLALPKAKYTILYSHGNAEDLGEILPRLRDLRDIGFSIFSYDYQGYGTSQGNPSVKNAYQDINAAYEYLTQQLGIPTNQIIVYGRSVGGGPSVDLASRQSVAGLVVESSFTTAFRVVTRIPIYPFDRFRNIDKIKNVNCPVLVIHGNSDRVIPFSQGKQLFNTANEPKLSFWVDGAGHIDLLEVAGEKYEKVMIEFANLVQQNQ</sequence>
<dbReference type="Proteomes" id="UP000269154">
    <property type="component" value="Unassembled WGS sequence"/>
</dbReference>
<dbReference type="Pfam" id="PF12146">
    <property type="entry name" value="Hydrolase_4"/>
    <property type="match status" value="1"/>
</dbReference>
<dbReference type="GO" id="GO:0016787">
    <property type="term" value="F:hydrolase activity"/>
    <property type="evidence" value="ECO:0007669"/>
    <property type="project" value="UniProtKB-KW"/>
</dbReference>
<name>A0A3N6PGZ0_9CYAN</name>
<dbReference type="Gene3D" id="3.40.50.1820">
    <property type="entry name" value="alpha/beta hydrolase"/>
    <property type="match status" value="1"/>
</dbReference>
<keyword evidence="3" id="KW-1185">Reference proteome</keyword>
<evidence type="ECO:0000259" key="1">
    <source>
        <dbReference type="Pfam" id="PF12146"/>
    </source>
</evidence>
<dbReference type="EMBL" id="RCBY01000019">
    <property type="protein sequence ID" value="RQH51454.1"/>
    <property type="molecule type" value="Genomic_DNA"/>
</dbReference>
<feature type="domain" description="Serine aminopeptidase S33" evidence="1">
    <location>
        <begin position="76"/>
        <end position="179"/>
    </location>
</feature>
<keyword evidence="2" id="KW-0378">Hydrolase</keyword>
<proteinExistence type="predicted"/>
<dbReference type="InterPro" id="IPR029058">
    <property type="entry name" value="AB_hydrolase_fold"/>
</dbReference>
<gene>
    <name evidence="2" type="ORF">D5R40_05680</name>
</gene>
<reference evidence="2 3" key="1">
    <citation type="journal article" date="2018" name="ACS Chem. Biol.">
        <title>Ketoreductase domain dysfunction expands chemodiversity: malyngamide biosynthesis in the cyanobacterium Okeania hirsuta.</title>
        <authorList>
            <person name="Moss N.A."/>
            <person name="Leao T."/>
            <person name="Rankin M."/>
            <person name="McCullough T.M."/>
            <person name="Qu P."/>
            <person name="Korobeynikov A."/>
            <person name="Smith J.L."/>
            <person name="Gerwick L."/>
            <person name="Gerwick W.H."/>
        </authorList>
    </citation>
    <scope>NUCLEOTIDE SEQUENCE [LARGE SCALE GENOMIC DNA]</scope>
    <source>
        <strain evidence="2 3">PAB10Feb10-1</strain>
    </source>
</reference>
<evidence type="ECO:0000313" key="2">
    <source>
        <dbReference type="EMBL" id="RQH51454.1"/>
    </source>
</evidence>